<comment type="function">
    <text evidence="1 12">Required for the export of heme to the periplasm for the biogenesis of c-type cytochromes.</text>
</comment>
<dbReference type="InterPro" id="IPR007078">
    <property type="entry name" value="Haem_export_protD_CcmD"/>
</dbReference>
<keyword evidence="11 12" id="KW-0472">Membrane</keyword>
<dbReference type="Pfam" id="PF04995">
    <property type="entry name" value="CcmD"/>
    <property type="match status" value="1"/>
</dbReference>
<reference evidence="13 14" key="1">
    <citation type="submission" date="2015-07" db="EMBL/GenBank/DDBJ databases">
        <authorList>
            <person name="Noorani M."/>
        </authorList>
    </citation>
    <scope>NUCLEOTIDE SEQUENCE [LARGE SCALE GENOMIC DNA]</scope>
    <source>
        <strain evidence="13 14">KCTC 42284</strain>
    </source>
</reference>
<evidence type="ECO:0000313" key="14">
    <source>
        <dbReference type="Proteomes" id="UP000066624"/>
    </source>
</evidence>
<evidence type="ECO:0000256" key="5">
    <source>
        <dbReference type="ARBA" id="ARBA00022448"/>
    </source>
</evidence>
<evidence type="ECO:0000256" key="11">
    <source>
        <dbReference type="ARBA" id="ARBA00023136"/>
    </source>
</evidence>
<keyword evidence="6 12" id="KW-1003">Cell membrane</keyword>
<evidence type="ECO:0000256" key="10">
    <source>
        <dbReference type="ARBA" id="ARBA00022989"/>
    </source>
</evidence>
<evidence type="ECO:0000256" key="2">
    <source>
        <dbReference type="ARBA" id="ARBA00004377"/>
    </source>
</evidence>
<dbReference type="KEGG" id="wma:WM2015_2140"/>
<keyword evidence="10 12" id="KW-1133">Transmembrane helix</keyword>
<dbReference type="AlphaFoldDB" id="A0A0K0XXS7"/>
<keyword evidence="7 12" id="KW-0997">Cell inner membrane</keyword>
<dbReference type="Proteomes" id="UP000066624">
    <property type="component" value="Chromosome"/>
</dbReference>
<keyword evidence="14" id="KW-1185">Reference proteome</keyword>
<evidence type="ECO:0000256" key="3">
    <source>
        <dbReference type="ARBA" id="ARBA00008741"/>
    </source>
</evidence>
<dbReference type="STRING" id="1579979.WM2015_2140"/>
<evidence type="ECO:0000256" key="9">
    <source>
        <dbReference type="ARBA" id="ARBA00022748"/>
    </source>
</evidence>
<evidence type="ECO:0000256" key="1">
    <source>
        <dbReference type="ARBA" id="ARBA00002442"/>
    </source>
</evidence>
<evidence type="ECO:0000256" key="7">
    <source>
        <dbReference type="ARBA" id="ARBA00022519"/>
    </source>
</evidence>
<dbReference type="EMBL" id="CP012154">
    <property type="protein sequence ID" value="AKS42504.1"/>
    <property type="molecule type" value="Genomic_DNA"/>
</dbReference>
<dbReference type="GO" id="GO:0015886">
    <property type="term" value="P:heme transport"/>
    <property type="evidence" value="ECO:0007669"/>
    <property type="project" value="InterPro"/>
</dbReference>
<proteinExistence type="inferred from homology"/>
<name>A0A0K0XXS7_9GAMM</name>
<keyword evidence="5 12" id="KW-0813">Transport</keyword>
<dbReference type="GO" id="GO:0017004">
    <property type="term" value="P:cytochrome complex assembly"/>
    <property type="evidence" value="ECO:0007669"/>
    <property type="project" value="UniProtKB-KW"/>
</dbReference>
<comment type="similarity">
    <text evidence="3 12">Belongs to the CcmD/CycX/HelD family.</text>
</comment>
<evidence type="ECO:0000256" key="6">
    <source>
        <dbReference type="ARBA" id="ARBA00022475"/>
    </source>
</evidence>
<keyword evidence="9 12" id="KW-0201">Cytochrome c-type biogenesis</keyword>
<sequence>MIPEFTYAPYVWTSYALFAVVVAWQIAVPWQRRRRILAELREERALNSGAYE</sequence>
<comment type="subcellular location">
    <subcellularLocation>
        <location evidence="2 12">Cell inner membrane</location>
        <topology evidence="2 12">Single-pass membrane protein</topology>
    </subcellularLocation>
</comment>
<organism evidence="13 14">
    <name type="scientific">Wenzhouxiangella marina</name>
    <dbReference type="NCBI Taxonomy" id="1579979"/>
    <lineage>
        <taxon>Bacteria</taxon>
        <taxon>Pseudomonadati</taxon>
        <taxon>Pseudomonadota</taxon>
        <taxon>Gammaproteobacteria</taxon>
        <taxon>Chromatiales</taxon>
        <taxon>Wenzhouxiangellaceae</taxon>
        <taxon>Wenzhouxiangella</taxon>
    </lineage>
</organism>
<evidence type="ECO:0000313" key="13">
    <source>
        <dbReference type="EMBL" id="AKS42504.1"/>
    </source>
</evidence>
<dbReference type="RefSeq" id="WP_082169669.1">
    <property type="nucleotide sequence ID" value="NZ_CP012154.1"/>
</dbReference>
<dbReference type="NCBIfam" id="TIGR03141">
    <property type="entry name" value="cytochro_ccmD"/>
    <property type="match status" value="1"/>
</dbReference>
<feature type="transmembrane region" description="Helical" evidence="12">
    <location>
        <begin position="12"/>
        <end position="30"/>
    </location>
</feature>
<evidence type="ECO:0000256" key="8">
    <source>
        <dbReference type="ARBA" id="ARBA00022692"/>
    </source>
</evidence>
<evidence type="ECO:0000256" key="4">
    <source>
        <dbReference type="ARBA" id="ARBA00016461"/>
    </source>
</evidence>
<dbReference type="GO" id="GO:0005886">
    <property type="term" value="C:plasma membrane"/>
    <property type="evidence" value="ECO:0007669"/>
    <property type="project" value="UniProtKB-SubCell"/>
</dbReference>
<gene>
    <name evidence="13" type="ORF">WM2015_2140</name>
</gene>
<protein>
    <recommendedName>
        <fullName evidence="4 12">Heme exporter protein D</fullName>
    </recommendedName>
</protein>
<keyword evidence="8 12" id="KW-0812">Transmembrane</keyword>
<accession>A0A0K0XXS7</accession>
<evidence type="ECO:0000256" key="12">
    <source>
        <dbReference type="RuleBase" id="RU363101"/>
    </source>
</evidence>